<reference evidence="1 2" key="1">
    <citation type="submission" date="2019-04" db="EMBL/GenBank/DDBJ databases">
        <authorList>
            <person name="Van Vliet M D."/>
        </authorList>
    </citation>
    <scope>NUCLEOTIDE SEQUENCE [LARGE SCALE GENOMIC DNA]</scope>
    <source>
        <strain evidence="1 2">F1</strain>
    </source>
</reference>
<dbReference type="AlphaFoldDB" id="A0A6C2UA37"/>
<proteinExistence type="predicted"/>
<keyword evidence="2" id="KW-1185">Reference proteome</keyword>
<organism evidence="1 2">
    <name type="scientific">Pontiella desulfatans</name>
    <dbReference type="NCBI Taxonomy" id="2750659"/>
    <lineage>
        <taxon>Bacteria</taxon>
        <taxon>Pseudomonadati</taxon>
        <taxon>Kiritimatiellota</taxon>
        <taxon>Kiritimatiellia</taxon>
        <taxon>Kiritimatiellales</taxon>
        <taxon>Pontiellaceae</taxon>
        <taxon>Pontiella</taxon>
    </lineage>
</organism>
<gene>
    <name evidence="1" type="ORF">PDESU_05551</name>
</gene>
<dbReference type="InterPro" id="IPR045865">
    <property type="entry name" value="ACT-like_dom_sf"/>
</dbReference>
<evidence type="ECO:0000313" key="1">
    <source>
        <dbReference type="EMBL" id="VGO16958.1"/>
    </source>
</evidence>
<accession>A0A6C2UA37</accession>
<dbReference type="Gene3D" id="3.30.70.1150">
    <property type="entry name" value="ACT-like. Chain A, domain 2"/>
    <property type="match status" value="1"/>
</dbReference>
<evidence type="ECO:0008006" key="3">
    <source>
        <dbReference type="Google" id="ProtNLM"/>
    </source>
</evidence>
<dbReference type="EMBL" id="CAAHFG010000004">
    <property type="protein sequence ID" value="VGO16958.1"/>
    <property type="molecule type" value="Genomic_DNA"/>
</dbReference>
<protein>
    <recommendedName>
        <fullName evidence="3">Transcription factor NikR nickel binding C-terminal domain-containing protein</fullName>
    </recommendedName>
</protein>
<name>A0A6C2UA37_PONDE</name>
<sequence length="81" mass="8961">MDKHIIVGVHIVDREAHAVKVQAVFTQFGEQIKTRLGMHDDICPSNGLILLEMADTPETCQMIEAVQAIGGVDCKTMVFEH</sequence>
<dbReference type="SUPFAM" id="SSF55021">
    <property type="entry name" value="ACT-like"/>
    <property type="match status" value="1"/>
</dbReference>
<dbReference type="Proteomes" id="UP000366872">
    <property type="component" value="Unassembled WGS sequence"/>
</dbReference>
<dbReference type="RefSeq" id="WP_136082466.1">
    <property type="nucleotide sequence ID" value="NZ_CAAHFG010000004.1"/>
</dbReference>
<evidence type="ECO:0000313" key="2">
    <source>
        <dbReference type="Proteomes" id="UP000366872"/>
    </source>
</evidence>
<dbReference type="InterPro" id="IPR027271">
    <property type="entry name" value="Acetolactate_synth/TF_NikR_C"/>
</dbReference>